<evidence type="ECO:0000313" key="1">
    <source>
        <dbReference type="EMBL" id="MDL0082040.1"/>
    </source>
</evidence>
<comment type="caution">
    <text evidence="1">The sequence shown here is derived from an EMBL/GenBank/DDBJ whole genome shotgun (WGS) entry which is preliminary data.</text>
</comment>
<reference evidence="1 2" key="1">
    <citation type="journal article" date="2023" name="Microorganisms">
        <title>Isolation and Genomic Characteristics of Cat-Borne Campylobacter felis sp. nov. and Sheep-Borne Campylobacter ovis sp. nov.</title>
        <authorList>
            <person name="Wang H."/>
            <person name="Li Y."/>
            <person name="Gu Y."/>
            <person name="Zhou G."/>
            <person name="Chen X."/>
            <person name="Zhang X."/>
            <person name="Shao Z."/>
            <person name="Zhang J."/>
            <person name="Zhang M."/>
        </authorList>
    </citation>
    <scope>NUCLEOTIDE SEQUENCE [LARGE SCALE GENOMIC DNA]</scope>
    <source>
        <strain evidence="1 2">XJK30-2</strain>
    </source>
</reference>
<organism evidence="1 2">
    <name type="scientific">Helicobacter zhangjianzhongii</name>
    <dbReference type="NCBI Taxonomy" id="2974574"/>
    <lineage>
        <taxon>Bacteria</taxon>
        <taxon>Pseudomonadati</taxon>
        <taxon>Campylobacterota</taxon>
        <taxon>Epsilonproteobacteria</taxon>
        <taxon>Campylobacterales</taxon>
        <taxon>Helicobacteraceae</taxon>
        <taxon>Helicobacter</taxon>
    </lineage>
</organism>
<name>A0ACC6FSC8_9HELI</name>
<keyword evidence="2" id="KW-1185">Reference proteome</keyword>
<protein>
    <submittedName>
        <fullName evidence="1">Glycosyltransferase family 39 protein</fullName>
        <ecNumber evidence="1">2.4.-.-</ecNumber>
    </submittedName>
</protein>
<keyword evidence="1" id="KW-0808">Transferase</keyword>
<accession>A0ACC6FSC8</accession>
<dbReference type="Proteomes" id="UP001173802">
    <property type="component" value="Unassembled WGS sequence"/>
</dbReference>
<gene>
    <name evidence="1" type="ORF">NYG90_05030</name>
</gene>
<dbReference type="EMBL" id="JANURN010000004">
    <property type="protein sequence ID" value="MDL0082040.1"/>
    <property type="molecule type" value="Genomic_DNA"/>
</dbReference>
<dbReference type="EC" id="2.4.-.-" evidence="1"/>
<sequence length="685" mass="77371">MRNFRDNLALYALMAVCFAVFCYMGWRYVDVEFLALTNGDAMPQFLQLQKMSQGLITLNIKQFFAFEFYNYGFFYYVLNLLAALPFIITDNYPLQIYAPRVLNALFSIANLWLLYKIARMYLSACNALLLVGVFVAMAGFWHLGYVFKPDVFQAFFVLACAYYLLRDNFSFGKHYTLAWIALGLGIGLAKFQAILFIPMMYAYICLPALSMQAGQILLALKRCALGTLGVVALWIASNPYLLHKSGFNAWLSMFEGNMNSNATNHGAYTQVSLGDKLAMIDFYYFEMVVFIVLLVLCCYLLWLGLVRVFRDLALGEIHKQTIGQNKDSSKDYYASAVSRDDDKKMDSRIFTQNAEILQSSNSTNATRRQDLGDKNGALQGESRAHTLAYVTADSPQQNKGYRSPLGDVSLESPFLAPKQAKRCGRELAGFFRKPMPKPKKPQSLIPFAPLAVGFFISLAYLLFFVNKAWEAYYFSTMALGCVLYIPLALACAKAFMKTSKGGGGQHNAKRSTRYQTAVLSLLLALQILGGFMSSAYKQVFTKYPISLDSAHALAQELTDLVRPFITDPNATIFSDNVNFYYLSLGLKPTQIYQIFGLPNADGFVYEQWSKKPHSLPFIPKDFIILSQNWWLESYKKRSHSDTDTQAVLEKLFSGAYPYKQVAKSAHFIIFANTDEQHSNITKPKE</sequence>
<proteinExistence type="predicted"/>
<keyword evidence="1" id="KW-0328">Glycosyltransferase</keyword>
<evidence type="ECO:0000313" key="2">
    <source>
        <dbReference type="Proteomes" id="UP001173802"/>
    </source>
</evidence>